<dbReference type="Proteomes" id="UP000076574">
    <property type="component" value="Unassembled WGS sequence"/>
</dbReference>
<feature type="transmembrane region" description="Helical" evidence="1">
    <location>
        <begin position="305"/>
        <end position="325"/>
    </location>
</feature>
<feature type="transmembrane region" description="Helical" evidence="1">
    <location>
        <begin position="241"/>
        <end position="261"/>
    </location>
</feature>
<dbReference type="RefSeq" id="WP_068730691.1">
    <property type="nucleotide sequence ID" value="NZ_LVYV01000002.1"/>
</dbReference>
<dbReference type="PANTHER" id="PTHR37312">
    <property type="entry name" value="MEMBRANE-BOUND ACYLTRANSFERASE YKRP-RELATED"/>
    <property type="match status" value="1"/>
</dbReference>
<proteinExistence type="predicted"/>
<dbReference type="OrthoDB" id="9814956at2"/>
<dbReference type="GO" id="GO:0016747">
    <property type="term" value="F:acyltransferase activity, transferring groups other than amino-acyl groups"/>
    <property type="evidence" value="ECO:0007669"/>
    <property type="project" value="InterPro"/>
</dbReference>
<organism evidence="3 4">
    <name type="scientific">Tardiphaga robiniae</name>
    <dbReference type="NCBI Taxonomy" id="943830"/>
    <lineage>
        <taxon>Bacteria</taxon>
        <taxon>Pseudomonadati</taxon>
        <taxon>Pseudomonadota</taxon>
        <taxon>Alphaproteobacteria</taxon>
        <taxon>Hyphomicrobiales</taxon>
        <taxon>Nitrobacteraceae</taxon>
        <taxon>Tardiphaga</taxon>
    </lineage>
</organism>
<keyword evidence="1" id="KW-0472">Membrane</keyword>
<feature type="transmembrane region" description="Helical" evidence="1">
    <location>
        <begin position="137"/>
        <end position="155"/>
    </location>
</feature>
<dbReference type="STRING" id="943830.A4A58_21260"/>
<sequence>MQLSPAEQAEAPRAQTDRTRQIWIDFARGIGVILVVYGHVLGGLIPPHLFPDGPLAQWMSYTLYTFHMPLFFFLAGLNVQHSLARGARPFLASKAWTIAYPYVLWSLIQGGVIMLISRNANIPITASDLGAIWYRPMAQFWFLYALMICHVLAVLIPNRIIMIVVALAGLIVFMLLPIRPDLALTMHHLPFYVAGLYATRIVMAWQPHGRTGWTLLIVTVTAFAAAVAVGGQLSGSDANSIASLPACILGITSVVLLCKLLNETRHRWLALVGVMSMTIYVLHIMAGSGTRIIMQMLHVQPMPWIYLLAGTAAGVILPMVAHVVLQRLNLLAPLGLAPLPKRKPAPAPLVSQAARSD</sequence>
<feature type="transmembrane region" description="Helical" evidence="1">
    <location>
        <begin position="215"/>
        <end position="235"/>
    </location>
</feature>
<dbReference type="PANTHER" id="PTHR37312:SF1">
    <property type="entry name" value="MEMBRANE-BOUND ACYLTRANSFERASE YKRP-RELATED"/>
    <property type="match status" value="1"/>
</dbReference>
<reference evidence="3 4" key="1">
    <citation type="submission" date="2016-03" db="EMBL/GenBank/DDBJ databases">
        <title>Microsymbionts genomes from the relict species Vavilovia formosa (Stev.) Fed.</title>
        <authorList>
            <person name="Kopat V."/>
            <person name="Chirak E."/>
            <person name="Kimeklis A."/>
            <person name="Andronov E."/>
        </authorList>
    </citation>
    <scope>NUCLEOTIDE SEQUENCE [LARGE SCALE GENOMIC DNA]</scope>
    <source>
        <strain evidence="3 4">Vaf07</strain>
    </source>
</reference>
<evidence type="ECO:0000313" key="4">
    <source>
        <dbReference type="Proteomes" id="UP000076574"/>
    </source>
</evidence>
<accession>A0A161R6G5</accession>
<feature type="transmembrane region" description="Helical" evidence="1">
    <location>
        <begin position="26"/>
        <end position="46"/>
    </location>
</feature>
<evidence type="ECO:0000256" key="1">
    <source>
        <dbReference type="SAM" id="Phobius"/>
    </source>
</evidence>
<evidence type="ECO:0000259" key="2">
    <source>
        <dbReference type="Pfam" id="PF01757"/>
    </source>
</evidence>
<dbReference type="InterPro" id="IPR002656">
    <property type="entry name" value="Acyl_transf_3_dom"/>
</dbReference>
<name>A0A161R6G5_9BRAD</name>
<feature type="transmembrane region" description="Helical" evidence="1">
    <location>
        <begin position="58"/>
        <end position="77"/>
    </location>
</feature>
<dbReference type="InterPro" id="IPR052734">
    <property type="entry name" value="Nod_factor_acetyltransferase"/>
</dbReference>
<keyword evidence="1" id="KW-0812">Transmembrane</keyword>
<protein>
    <recommendedName>
        <fullName evidence="2">Acyltransferase 3 domain-containing protein</fullName>
    </recommendedName>
</protein>
<comment type="caution">
    <text evidence="3">The sequence shown here is derived from an EMBL/GenBank/DDBJ whole genome shotgun (WGS) entry which is preliminary data.</text>
</comment>
<keyword evidence="4" id="KW-1185">Reference proteome</keyword>
<keyword evidence="1" id="KW-1133">Transmembrane helix</keyword>
<feature type="transmembrane region" description="Helical" evidence="1">
    <location>
        <begin position="160"/>
        <end position="178"/>
    </location>
</feature>
<dbReference type="Pfam" id="PF01757">
    <property type="entry name" value="Acyl_transf_3"/>
    <property type="match status" value="1"/>
</dbReference>
<evidence type="ECO:0000313" key="3">
    <source>
        <dbReference type="EMBL" id="KZD24861.1"/>
    </source>
</evidence>
<dbReference type="EMBL" id="LVYV01000002">
    <property type="protein sequence ID" value="KZD24861.1"/>
    <property type="molecule type" value="Genomic_DNA"/>
</dbReference>
<feature type="transmembrane region" description="Helical" evidence="1">
    <location>
        <begin position="268"/>
        <end position="285"/>
    </location>
</feature>
<feature type="transmembrane region" description="Helical" evidence="1">
    <location>
        <begin position="184"/>
        <end position="203"/>
    </location>
</feature>
<dbReference type="AlphaFoldDB" id="A0A161R6G5"/>
<feature type="domain" description="Acyltransferase 3" evidence="2">
    <location>
        <begin position="22"/>
        <end position="321"/>
    </location>
</feature>
<gene>
    <name evidence="3" type="ORF">A4A58_21260</name>
</gene>
<feature type="transmembrane region" description="Helical" evidence="1">
    <location>
        <begin position="98"/>
        <end position="117"/>
    </location>
</feature>